<dbReference type="EMBL" id="JBHSDC010000001">
    <property type="protein sequence ID" value="MFC4230258.1"/>
    <property type="molecule type" value="Genomic_DNA"/>
</dbReference>
<accession>A0ABV8PSW6</accession>
<name>A0ABV8PSW6_9BACT</name>
<keyword evidence="2" id="KW-1185">Reference proteome</keyword>
<dbReference type="Proteomes" id="UP001595906">
    <property type="component" value="Unassembled WGS sequence"/>
</dbReference>
<protein>
    <submittedName>
        <fullName evidence="1">Uncharacterized protein</fullName>
    </submittedName>
</protein>
<gene>
    <name evidence="1" type="ORF">ACFOW1_00035</name>
</gene>
<evidence type="ECO:0000313" key="2">
    <source>
        <dbReference type="Proteomes" id="UP001595906"/>
    </source>
</evidence>
<organism evidence="1 2">
    <name type="scientific">Parasediminibacterium paludis</name>
    <dbReference type="NCBI Taxonomy" id="908966"/>
    <lineage>
        <taxon>Bacteria</taxon>
        <taxon>Pseudomonadati</taxon>
        <taxon>Bacteroidota</taxon>
        <taxon>Chitinophagia</taxon>
        <taxon>Chitinophagales</taxon>
        <taxon>Chitinophagaceae</taxon>
        <taxon>Parasediminibacterium</taxon>
    </lineage>
</organism>
<comment type="caution">
    <text evidence="1">The sequence shown here is derived from an EMBL/GenBank/DDBJ whole genome shotgun (WGS) entry which is preliminary data.</text>
</comment>
<reference evidence="2" key="1">
    <citation type="journal article" date="2019" name="Int. J. Syst. Evol. Microbiol.">
        <title>The Global Catalogue of Microorganisms (GCM) 10K type strain sequencing project: providing services to taxonomists for standard genome sequencing and annotation.</title>
        <authorList>
            <consortium name="The Broad Institute Genomics Platform"/>
            <consortium name="The Broad Institute Genome Sequencing Center for Infectious Disease"/>
            <person name="Wu L."/>
            <person name="Ma J."/>
        </authorList>
    </citation>
    <scope>NUCLEOTIDE SEQUENCE [LARGE SCALE GENOMIC DNA]</scope>
    <source>
        <strain evidence="2">CECT 8010</strain>
    </source>
</reference>
<proteinExistence type="predicted"/>
<sequence length="96" mass="10412">MAIAKGIIGKGLRGQVGRKYVYKKYGNKTVVTAYPNMKNIRPSVAQLAGRSLFAKASVFARDAIKDPVMCAQFAARANPGQTPYRCAVSLFMKGKV</sequence>
<evidence type="ECO:0000313" key="1">
    <source>
        <dbReference type="EMBL" id="MFC4230258.1"/>
    </source>
</evidence>
<dbReference type="RefSeq" id="WP_379011316.1">
    <property type="nucleotide sequence ID" value="NZ_JBHSDC010000001.1"/>
</dbReference>